<dbReference type="InterPro" id="IPR057326">
    <property type="entry name" value="KR_dom"/>
</dbReference>
<evidence type="ECO:0000313" key="4">
    <source>
        <dbReference type="EMBL" id="PZF82557.1"/>
    </source>
</evidence>
<dbReference type="RefSeq" id="WP_111255672.1">
    <property type="nucleotide sequence ID" value="NZ_POTW01000036.1"/>
</dbReference>
<organism evidence="4 5">
    <name type="scientific">Jiangella anatolica</name>
    <dbReference type="NCBI Taxonomy" id="2670374"/>
    <lineage>
        <taxon>Bacteria</taxon>
        <taxon>Bacillati</taxon>
        <taxon>Actinomycetota</taxon>
        <taxon>Actinomycetes</taxon>
        <taxon>Jiangellales</taxon>
        <taxon>Jiangellaceae</taxon>
        <taxon>Jiangella</taxon>
    </lineage>
</organism>
<dbReference type="GO" id="GO:0016491">
    <property type="term" value="F:oxidoreductase activity"/>
    <property type="evidence" value="ECO:0007669"/>
    <property type="project" value="UniProtKB-KW"/>
</dbReference>
<evidence type="ECO:0000256" key="1">
    <source>
        <dbReference type="ARBA" id="ARBA00006484"/>
    </source>
</evidence>
<accession>A0A2W2C3J9</accession>
<dbReference type="SMART" id="SM00822">
    <property type="entry name" value="PKS_KR"/>
    <property type="match status" value="1"/>
</dbReference>
<evidence type="ECO:0000259" key="3">
    <source>
        <dbReference type="SMART" id="SM00822"/>
    </source>
</evidence>
<dbReference type="PANTHER" id="PTHR43477:SF1">
    <property type="entry name" value="DIHYDROANTICAPSIN 7-DEHYDROGENASE"/>
    <property type="match status" value="1"/>
</dbReference>
<protein>
    <submittedName>
        <fullName evidence="4">Short-chain dehydrogenase</fullName>
    </submittedName>
</protein>
<evidence type="ECO:0000256" key="2">
    <source>
        <dbReference type="ARBA" id="ARBA00023002"/>
    </source>
</evidence>
<proteinExistence type="inferred from homology"/>
<keyword evidence="2" id="KW-0560">Oxidoreductase</keyword>
<dbReference type="InterPro" id="IPR036291">
    <property type="entry name" value="NAD(P)-bd_dom_sf"/>
</dbReference>
<dbReference type="SUPFAM" id="SSF51735">
    <property type="entry name" value="NAD(P)-binding Rossmann-fold domains"/>
    <property type="match status" value="1"/>
</dbReference>
<dbReference type="EMBL" id="POTW01000036">
    <property type="protein sequence ID" value="PZF82557.1"/>
    <property type="molecule type" value="Genomic_DNA"/>
</dbReference>
<reference evidence="4 5" key="1">
    <citation type="submission" date="2018-01" db="EMBL/GenBank/DDBJ databases">
        <title>Draft genome sequence of Jiangella sp. GTF31.</title>
        <authorList>
            <person name="Sahin N."/>
            <person name="Ay H."/>
            <person name="Saygin H."/>
        </authorList>
    </citation>
    <scope>NUCLEOTIDE SEQUENCE [LARGE SCALE GENOMIC DNA]</scope>
    <source>
        <strain evidence="4 5">GTF31</strain>
    </source>
</reference>
<evidence type="ECO:0000313" key="5">
    <source>
        <dbReference type="Proteomes" id="UP000248764"/>
    </source>
</evidence>
<gene>
    <name evidence="4" type="ORF">C1I92_16110</name>
</gene>
<dbReference type="InterPro" id="IPR002347">
    <property type="entry name" value="SDR_fam"/>
</dbReference>
<dbReference type="Gene3D" id="3.40.50.720">
    <property type="entry name" value="NAD(P)-binding Rossmann-like Domain"/>
    <property type="match status" value="1"/>
</dbReference>
<dbReference type="PANTHER" id="PTHR43477">
    <property type="entry name" value="DIHYDROANTICAPSIN 7-DEHYDROGENASE"/>
    <property type="match status" value="1"/>
</dbReference>
<name>A0A2W2C3J9_9ACTN</name>
<comment type="similarity">
    <text evidence="1">Belongs to the short-chain dehydrogenases/reductases (SDR) family.</text>
</comment>
<keyword evidence="5" id="KW-1185">Reference proteome</keyword>
<dbReference type="AlphaFoldDB" id="A0A2W2C3J9"/>
<dbReference type="PRINTS" id="PR00081">
    <property type="entry name" value="GDHRDH"/>
</dbReference>
<dbReference type="Proteomes" id="UP000248764">
    <property type="component" value="Unassembled WGS sequence"/>
</dbReference>
<feature type="domain" description="Ketoreductase" evidence="3">
    <location>
        <begin position="19"/>
        <end position="192"/>
    </location>
</feature>
<comment type="caution">
    <text evidence="4">The sequence shown here is derived from an EMBL/GenBank/DDBJ whole genome shotgun (WGS) entry which is preliminary data.</text>
</comment>
<dbReference type="InterPro" id="IPR051122">
    <property type="entry name" value="SDR_DHRS6-like"/>
</dbReference>
<dbReference type="Pfam" id="PF13561">
    <property type="entry name" value="adh_short_C2"/>
    <property type="match status" value="1"/>
</dbReference>
<sequence>MTEPTTPTTVQSHGSLTGQVVVVIGGSSGIGLETARQAAAAGARLVLGGRNRERLDAAAGDVGAETVDMLDLGDPAAVERFFAGLPAPIDHVLVSGGGPFYAPIADLDFDRAQAYVDEHLIGSLRIARWCIGRVRPGGSLTLISGTGARRPGVGLSMAAIATVALSAIAANAALELAPIRVNTVAAGFVDTPLSARLLGDRLEERRTELRATLPIRRVVGPEDVAALVVQLMTNSALTGATYDVDGGQQLLRD</sequence>